<feature type="domain" description="LysM" evidence="1">
    <location>
        <begin position="224"/>
        <end position="267"/>
    </location>
</feature>
<sequence length="282" mass="28525">MIEPTAILGSAGGDLMLRLATSVLGSIALVLGLVACSPPTTETPPIDTAIQTDAPSATDDAAGVIIPDGVIGTAELTSTSGDNAISGTVVVTAGGGGFDVALEDFRSDVPGGVQLFFSPWSETTTCLADMYSFSFGNLSTDADQPGLSLGDRDAARGDPSYYLTAVITARAPGTTDPHGCVLTPRAVGTITWDVPDTRPGLLAVDTGDRFGADGATATAAGIPVSYQAVAGDTLNDIADRFGITVDDLGFLNPLTSRQLQPGDDLNLSVALRGGASVPPPWA</sequence>
<keyword evidence="3" id="KW-1185">Reference proteome</keyword>
<protein>
    <submittedName>
        <fullName evidence="2">LysM domain-containing protein</fullName>
    </submittedName>
</protein>
<dbReference type="InterPro" id="IPR018392">
    <property type="entry name" value="LysM"/>
</dbReference>
<dbReference type="PROSITE" id="PS51782">
    <property type="entry name" value="LYSM"/>
    <property type="match status" value="1"/>
</dbReference>
<dbReference type="EMBL" id="SOHE01000055">
    <property type="protein sequence ID" value="TFD48477.1"/>
    <property type="molecule type" value="Genomic_DNA"/>
</dbReference>
<dbReference type="CDD" id="cd00118">
    <property type="entry name" value="LysM"/>
    <property type="match status" value="1"/>
</dbReference>
<dbReference type="Gene3D" id="3.10.350.10">
    <property type="entry name" value="LysM domain"/>
    <property type="match status" value="1"/>
</dbReference>
<dbReference type="OrthoDB" id="5104630at2"/>
<reference evidence="2 3" key="1">
    <citation type="submission" date="2019-03" db="EMBL/GenBank/DDBJ databases">
        <title>Genomics of glacier-inhabiting Cryobacterium strains.</title>
        <authorList>
            <person name="Liu Q."/>
            <person name="Xin Y.-H."/>
        </authorList>
    </citation>
    <scope>NUCLEOTIDE SEQUENCE [LARGE SCALE GENOMIC DNA]</scope>
    <source>
        <strain evidence="2 3">Hh14</strain>
    </source>
</reference>
<proteinExistence type="predicted"/>
<organism evidence="2 3">
    <name type="scientific">Cryobacterium frigoriphilum</name>
    <dbReference type="NCBI Taxonomy" id="1259150"/>
    <lineage>
        <taxon>Bacteria</taxon>
        <taxon>Bacillati</taxon>
        <taxon>Actinomycetota</taxon>
        <taxon>Actinomycetes</taxon>
        <taxon>Micrococcales</taxon>
        <taxon>Microbacteriaceae</taxon>
        <taxon>Cryobacterium</taxon>
    </lineage>
</organism>
<evidence type="ECO:0000313" key="3">
    <source>
        <dbReference type="Proteomes" id="UP000297447"/>
    </source>
</evidence>
<name>A0A4R8ZXX5_9MICO</name>
<dbReference type="Proteomes" id="UP000297447">
    <property type="component" value="Unassembled WGS sequence"/>
</dbReference>
<dbReference type="SUPFAM" id="SSF54106">
    <property type="entry name" value="LysM domain"/>
    <property type="match status" value="1"/>
</dbReference>
<evidence type="ECO:0000259" key="1">
    <source>
        <dbReference type="PROSITE" id="PS51782"/>
    </source>
</evidence>
<dbReference type="AlphaFoldDB" id="A0A4R8ZXX5"/>
<comment type="caution">
    <text evidence="2">The sequence shown here is derived from an EMBL/GenBank/DDBJ whole genome shotgun (WGS) entry which is preliminary data.</text>
</comment>
<accession>A0A4R8ZXX5</accession>
<dbReference type="InterPro" id="IPR036779">
    <property type="entry name" value="LysM_dom_sf"/>
</dbReference>
<gene>
    <name evidence="2" type="ORF">E3T55_13400</name>
</gene>
<evidence type="ECO:0000313" key="2">
    <source>
        <dbReference type="EMBL" id="TFD48477.1"/>
    </source>
</evidence>
<dbReference type="Pfam" id="PF01476">
    <property type="entry name" value="LysM"/>
    <property type="match status" value="1"/>
</dbReference>
<dbReference type="SMART" id="SM00257">
    <property type="entry name" value="LysM"/>
    <property type="match status" value="1"/>
</dbReference>